<comment type="caution">
    <text evidence="7">The sequence shown here is derived from an EMBL/GenBank/DDBJ whole genome shotgun (WGS) entry which is preliminary data.</text>
</comment>
<dbReference type="PANTHER" id="PTHR15239">
    <property type="entry name" value="NUCLEAR EXPORT MEDIATOR FACTOR NEMF"/>
    <property type="match status" value="1"/>
</dbReference>
<dbReference type="AlphaFoldDB" id="A0A9D1ML16"/>
<sequence length="559" mass="62636">MPQDAFTLKYVIKELNETLRGGKVSRINQPEKDELTLFIYTANGTVKLEICAHAQNCRINLGDEGRSPKAAASFCMLLRKHLQNATVLSVTQPGFERIAEINFDCTSDFERAERTLYCEIMGKYSNVILVEGGRILGAMKTTSLESGAHRILFTGAKYELPAPQDKSNPDDLNALEETFSAEGLKDADFIANRVTGICYSTALDIEAAFGGDATAKNVYDYVHGEFFQPCVTFRDGKPNDFKVCCHVGEKKLYPNLLAAQSAYYSYVCAKKAFDDKKRKLEGALRAAEKKCEKRLGIILGRLSECRDIEDVKLKGELITANIYAVERGADSLKAVNYYDEAMPEVTIPLDPRLTPAQNAQKYYKRYAKLKRTVAALDIQRAQTEEERDYLKSIKFSLENAEEITDFEEAETELISLGLIKQENEAKGRNKKKETPRAPFRTYSCEGFTIVAGRNNIQNERLTKGLKEGDMWLHTQRYHSAHVGIISDGRQIPESVIKVAAEICAYYSEAKDGAKVPVDYTPKKYVKKPSGAKPGFVVYTDYKTALAEPKRHDELALDEA</sequence>
<protein>
    <recommendedName>
        <fullName evidence="5">Rqc2 homolog RqcH</fullName>
        <shortName evidence="5">RqcH</shortName>
    </recommendedName>
</protein>
<evidence type="ECO:0000256" key="1">
    <source>
        <dbReference type="ARBA" id="ARBA00022555"/>
    </source>
</evidence>
<dbReference type="EMBL" id="DVNE01000054">
    <property type="protein sequence ID" value="HIU62052.1"/>
    <property type="molecule type" value="Genomic_DNA"/>
</dbReference>
<evidence type="ECO:0000313" key="8">
    <source>
        <dbReference type="Proteomes" id="UP000824110"/>
    </source>
</evidence>
<reference evidence="7" key="2">
    <citation type="journal article" date="2021" name="PeerJ">
        <title>Extensive microbial diversity within the chicken gut microbiome revealed by metagenomics and culture.</title>
        <authorList>
            <person name="Gilroy R."/>
            <person name="Ravi A."/>
            <person name="Getino M."/>
            <person name="Pursley I."/>
            <person name="Horton D.L."/>
            <person name="Alikhan N.F."/>
            <person name="Baker D."/>
            <person name="Gharbi K."/>
            <person name="Hall N."/>
            <person name="Watson M."/>
            <person name="Adriaenssens E.M."/>
            <person name="Foster-Nyarko E."/>
            <person name="Jarju S."/>
            <person name="Secka A."/>
            <person name="Antonio M."/>
            <person name="Oren A."/>
            <person name="Chaudhuri R.R."/>
            <person name="La Ragione R."/>
            <person name="Hildebrand F."/>
            <person name="Pallen M.J."/>
        </authorList>
    </citation>
    <scope>NUCLEOTIDE SEQUENCE</scope>
    <source>
        <strain evidence="7">CHK195-12923</strain>
    </source>
</reference>
<dbReference type="InterPro" id="IPR008532">
    <property type="entry name" value="NFACT_RNA-bd"/>
</dbReference>
<evidence type="ECO:0000256" key="4">
    <source>
        <dbReference type="ARBA" id="ARBA00022917"/>
    </source>
</evidence>
<dbReference type="GO" id="GO:0043023">
    <property type="term" value="F:ribosomal large subunit binding"/>
    <property type="evidence" value="ECO:0007669"/>
    <property type="project" value="UniProtKB-UniRule"/>
</dbReference>
<dbReference type="Proteomes" id="UP000824110">
    <property type="component" value="Unassembled WGS sequence"/>
</dbReference>
<dbReference type="HAMAP" id="MF_00844_B">
    <property type="entry name" value="RqcH_B"/>
    <property type="match status" value="1"/>
</dbReference>
<evidence type="ECO:0000256" key="3">
    <source>
        <dbReference type="ARBA" id="ARBA00022884"/>
    </source>
</evidence>
<evidence type="ECO:0000256" key="2">
    <source>
        <dbReference type="ARBA" id="ARBA00022730"/>
    </source>
</evidence>
<dbReference type="GO" id="GO:0000049">
    <property type="term" value="F:tRNA binding"/>
    <property type="evidence" value="ECO:0007669"/>
    <property type="project" value="UniProtKB-UniRule"/>
</dbReference>
<comment type="function">
    <text evidence="5">Key component of the ribosome quality control system (RQC), a ribosome-associated complex that mediates the extraction of incompletely synthesized nascent chains from stalled ribosomes and their subsequent degradation. RqcH recruits Ala-charged tRNA, and with RqcP directs the elongation of stalled nascent chains on 50S ribosomal subunits, leading to non-templated C-terminal alanine extensions (Ala tail). The Ala tail promotes nascent chain degradation. May add between 1 and at least 8 Ala residues. Binds to stalled 50S ribosomal subunits.</text>
</comment>
<dbReference type="GO" id="GO:0072344">
    <property type="term" value="P:rescue of stalled ribosome"/>
    <property type="evidence" value="ECO:0007669"/>
    <property type="project" value="UniProtKB-UniRule"/>
</dbReference>
<name>A0A9D1ML16_9FIRM</name>
<comment type="similarity">
    <text evidence="5">Belongs to the NEMF family.</text>
</comment>
<dbReference type="InterPro" id="IPR043682">
    <property type="entry name" value="RqcH_bacterial"/>
</dbReference>
<evidence type="ECO:0000259" key="6">
    <source>
        <dbReference type="Pfam" id="PF05670"/>
    </source>
</evidence>
<evidence type="ECO:0000313" key="7">
    <source>
        <dbReference type="EMBL" id="HIU62052.1"/>
    </source>
</evidence>
<reference evidence="7" key="1">
    <citation type="submission" date="2020-10" db="EMBL/GenBank/DDBJ databases">
        <authorList>
            <person name="Gilroy R."/>
        </authorList>
    </citation>
    <scope>NUCLEOTIDE SEQUENCE</scope>
    <source>
        <strain evidence="7">CHK195-12923</strain>
    </source>
</reference>
<organism evidence="7 8">
    <name type="scientific">Candidatus Coproplasma excrementigallinarum</name>
    <dbReference type="NCBI Taxonomy" id="2840747"/>
    <lineage>
        <taxon>Bacteria</taxon>
        <taxon>Bacillati</taxon>
        <taxon>Bacillota</taxon>
        <taxon>Clostridia</taxon>
        <taxon>Eubacteriales</taxon>
        <taxon>Candidatus Coproplasma</taxon>
    </lineage>
</organism>
<evidence type="ECO:0000256" key="5">
    <source>
        <dbReference type="HAMAP-Rule" id="MF_00844"/>
    </source>
</evidence>
<keyword evidence="4 5" id="KW-0648">Protein biosynthesis</keyword>
<gene>
    <name evidence="5" type="primary">rqcH</name>
    <name evidence="7" type="ORF">IAB69_05355</name>
</gene>
<comment type="subunit">
    <text evidence="5">Associates with stalled 50S ribosomal subunits. Binds to RqcP.</text>
</comment>
<keyword evidence="3 5" id="KW-0694">RNA-binding</keyword>
<accession>A0A9D1ML16</accession>
<feature type="domain" description="NFACT RNA-binding" evidence="6">
    <location>
        <begin position="443"/>
        <end position="530"/>
    </location>
</feature>
<dbReference type="Gene3D" id="2.30.310.10">
    <property type="entry name" value="ibrinogen binding protein from staphylococcus aureus domain"/>
    <property type="match status" value="1"/>
</dbReference>
<keyword evidence="1 5" id="KW-0820">tRNA-binding</keyword>
<dbReference type="InterPro" id="IPR051608">
    <property type="entry name" value="RQC_Subunit_NEMF"/>
</dbReference>
<dbReference type="GO" id="GO:1990112">
    <property type="term" value="C:RQC complex"/>
    <property type="evidence" value="ECO:0007669"/>
    <property type="project" value="TreeGrafter"/>
</dbReference>
<dbReference type="Pfam" id="PF05833">
    <property type="entry name" value="NFACT_N"/>
    <property type="match status" value="1"/>
</dbReference>
<dbReference type="GO" id="GO:0019843">
    <property type="term" value="F:rRNA binding"/>
    <property type="evidence" value="ECO:0007669"/>
    <property type="project" value="UniProtKB-UniRule"/>
</dbReference>
<dbReference type="Pfam" id="PF05670">
    <property type="entry name" value="NFACT-R_1"/>
    <property type="match status" value="1"/>
</dbReference>
<proteinExistence type="inferred from homology"/>
<dbReference type="PANTHER" id="PTHR15239:SF6">
    <property type="entry name" value="RIBOSOME QUALITY CONTROL COMPLEX SUBUNIT NEMF"/>
    <property type="match status" value="1"/>
</dbReference>
<keyword evidence="2 5" id="KW-0699">rRNA-binding</keyword>